<feature type="domain" description="HTH arsR-type" evidence="4">
    <location>
        <begin position="1"/>
        <end position="90"/>
    </location>
</feature>
<organism evidence="5 6">
    <name type="scientific">Splendidivirga corallicola</name>
    <dbReference type="NCBI Taxonomy" id="3051826"/>
    <lineage>
        <taxon>Bacteria</taxon>
        <taxon>Pseudomonadati</taxon>
        <taxon>Bacteroidota</taxon>
        <taxon>Cytophagia</taxon>
        <taxon>Cytophagales</taxon>
        <taxon>Splendidivirgaceae</taxon>
        <taxon>Splendidivirga</taxon>
    </lineage>
</organism>
<evidence type="ECO:0000313" key="6">
    <source>
        <dbReference type="Proteomes" id="UP001172082"/>
    </source>
</evidence>
<dbReference type="InterPro" id="IPR036390">
    <property type="entry name" value="WH_DNA-bd_sf"/>
</dbReference>
<dbReference type="PANTHER" id="PTHR33154:SF33">
    <property type="entry name" value="TRANSCRIPTIONAL REPRESSOR SDPR"/>
    <property type="match status" value="1"/>
</dbReference>
<reference evidence="5" key="1">
    <citation type="submission" date="2023-06" db="EMBL/GenBank/DDBJ databases">
        <title>Genomic of Parafulvivirga corallium.</title>
        <authorList>
            <person name="Wang G."/>
        </authorList>
    </citation>
    <scope>NUCLEOTIDE SEQUENCE</scope>
    <source>
        <strain evidence="5">BMA10</strain>
    </source>
</reference>
<dbReference type="PROSITE" id="PS50987">
    <property type="entry name" value="HTH_ARSR_2"/>
    <property type="match status" value="1"/>
</dbReference>
<proteinExistence type="predicted"/>
<evidence type="ECO:0000259" key="4">
    <source>
        <dbReference type="PROSITE" id="PS50987"/>
    </source>
</evidence>
<accession>A0ABT8KMG4</accession>
<keyword evidence="2" id="KW-0238">DNA-binding</keyword>
<dbReference type="Proteomes" id="UP001172082">
    <property type="component" value="Unassembled WGS sequence"/>
</dbReference>
<sequence>MPQVESVFRILADKNRTRMVKLLGENELTVGELERSLGLSQSATSQHLKLLNDAGLVVCRKHGNFRIYSLRKEALQKAMRYFDSLWDEGLNKMKTKLEHGKG</sequence>
<dbReference type="Gene3D" id="1.10.10.10">
    <property type="entry name" value="Winged helix-like DNA-binding domain superfamily/Winged helix DNA-binding domain"/>
    <property type="match status" value="1"/>
</dbReference>
<dbReference type="InterPro" id="IPR051081">
    <property type="entry name" value="HTH_MetalResp_TranReg"/>
</dbReference>
<dbReference type="Pfam" id="PF01022">
    <property type="entry name" value="HTH_5"/>
    <property type="match status" value="1"/>
</dbReference>
<keyword evidence="3" id="KW-0804">Transcription</keyword>
<dbReference type="RefSeq" id="WP_346751930.1">
    <property type="nucleotide sequence ID" value="NZ_JAUJEA010000003.1"/>
</dbReference>
<dbReference type="SMART" id="SM00418">
    <property type="entry name" value="HTH_ARSR"/>
    <property type="match status" value="1"/>
</dbReference>
<dbReference type="CDD" id="cd00090">
    <property type="entry name" value="HTH_ARSR"/>
    <property type="match status" value="1"/>
</dbReference>
<dbReference type="PANTHER" id="PTHR33154">
    <property type="entry name" value="TRANSCRIPTIONAL REGULATOR, ARSR FAMILY"/>
    <property type="match status" value="1"/>
</dbReference>
<dbReference type="InterPro" id="IPR036388">
    <property type="entry name" value="WH-like_DNA-bd_sf"/>
</dbReference>
<evidence type="ECO:0000313" key="5">
    <source>
        <dbReference type="EMBL" id="MDN5201906.1"/>
    </source>
</evidence>
<gene>
    <name evidence="5" type="ORF">QQ008_11045</name>
</gene>
<evidence type="ECO:0000256" key="3">
    <source>
        <dbReference type="ARBA" id="ARBA00023163"/>
    </source>
</evidence>
<comment type="caution">
    <text evidence="5">The sequence shown here is derived from an EMBL/GenBank/DDBJ whole genome shotgun (WGS) entry which is preliminary data.</text>
</comment>
<keyword evidence="1" id="KW-0805">Transcription regulation</keyword>
<dbReference type="NCBIfam" id="NF033788">
    <property type="entry name" value="HTH_metalloreg"/>
    <property type="match status" value="1"/>
</dbReference>
<evidence type="ECO:0000256" key="2">
    <source>
        <dbReference type="ARBA" id="ARBA00023125"/>
    </source>
</evidence>
<keyword evidence="6" id="KW-1185">Reference proteome</keyword>
<dbReference type="SUPFAM" id="SSF46785">
    <property type="entry name" value="Winged helix' DNA-binding domain"/>
    <property type="match status" value="1"/>
</dbReference>
<name>A0ABT8KMG4_9BACT</name>
<protein>
    <submittedName>
        <fullName evidence="5">Metalloregulator ArsR/SmtB family transcription factor</fullName>
    </submittedName>
</protein>
<dbReference type="EMBL" id="JAUJEA010000003">
    <property type="protein sequence ID" value="MDN5201906.1"/>
    <property type="molecule type" value="Genomic_DNA"/>
</dbReference>
<evidence type="ECO:0000256" key="1">
    <source>
        <dbReference type="ARBA" id="ARBA00023015"/>
    </source>
</evidence>
<dbReference type="InterPro" id="IPR011991">
    <property type="entry name" value="ArsR-like_HTH"/>
</dbReference>
<dbReference type="PRINTS" id="PR00778">
    <property type="entry name" value="HTHARSR"/>
</dbReference>
<dbReference type="InterPro" id="IPR001845">
    <property type="entry name" value="HTH_ArsR_DNA-bd_dom"/>
</dbReference>